<organism evidence="1">
    <name type="scientific">Dichomitus squalens</name>
    <dbReference type="NCBI Taxonomy" id="114155"/>
    <lineage>
        <taxon>Eukaryota</taxon>
        <taxon>Fungi</taxon>
        <taxon>Dikarya</taxon>
        <taxon>Basidiomycota</taxon>
        <taxon>Agaricomycotina</taxon>
        <taxon>Agaricomycetes</taxon>
        <taxon>Polyporales</taxon>
        <taxon>Polyporaceae</taxon>
        <taxon>Dichomitus</taxon>
    </lineage>
</organism>
<evidence type="ECO:0000313" key="1">
    <source>
        <dbReference type="EMBL" id="TBU34430.1"/>
    </source>
</evidence>
<dbReference type="EMBL" id="ML143388">
    <property type="protein sequence ID" value="TBU34430.1"/>
    <property type="molecule type" value="Genomic_DNA"/>
</dbReference>
<dbReference type="AlphaFoldDB" id="A0A4Q9N1Q8"/>
<sequence length="58" mass="6779">MRTFRVSQRHLPLYNSRPSSYYTQSTLVSVTNRLLAVRLCRNDDCTYISALPYPLRPS</sequence>
<reference evidence="1" key="1">
    <citation type="submission" date="2019-01" db="EMBL/GenBank/DDBJ databases">
        <title>Draft genome sequences of three monokaryotic isolates of the white-rot basidiomycete fungus Dichomitus squalens.</title>
        <authorList>
            <consortium name="DOE Joint Genome Institute"/>
            <person name="Lopez S.C."/>
            <person name="Andreopoulos B."/>
            <person name="Pangilinan J."/>
            <person name="Lipzen A."/>
            <person name="Riley R."/>
            <person name="Ahrendt S."/>
            <person name="Ng V."/>
            <person name="Barry K."/>
            <person name="Daum C."/>
            <person name="Grigoriev I.V."/>
            <person name="Hilden K.S."/>
            <person name="Makela M.R."/>
            <person name="de Vries R.P."/>
        </authorList>
    </citation>
    <scope>NUCLEOTIDE SEQUENCE [LARGE SCALE GENOMIC DNA]</scope>
    <source>
        <strain evidence="1">OM18370.1</strain>
    </source>
</reference>
<name>A0A4Q9N1Q8_9APHY</name>
<dbReference type="Proteomes" id="UP000292957">
    <property type="component" value="Unassembled WGS sequence"/>
</dbReference>
<gene>
    <name evidence="1" type="ORF">BD311DRAFT_746146</name>
</gene>
<protein>
    <submittedName>
        <fullName evidence="1">Uncharacterized protein</fullName>
    </submittedName>
</protein>
<accession>A0A4Q9N1Q8</accession>
<proteinExistence type="predicted"/>